<keyword evidence="2" id="KW-0998">Cell outer membrane</keyword>
<accession>A0A7W3IHY9</accession>
<organism evidence="4 5">
    <name type="scientific">Stenotrophomonas tumulicola</name>
    <dbReference type="NCBI Taxonomy" id="1685415"/>
    <lineage>
        <taxon>Bacteria</taxon>
        <taxon>Pseudomonadati</taxon>
        <taxon>Pseudomonadota</taxon>
        <taxon>Gammaproteobacteria</taxon>
        <taxon>Lysobacterales</taxon>
        <taxon>Lysobacteraceae</taxon>
        <taxon>Stenotrophomonas</taxon>
    </lineage>
</organism>
<proteinExistence type="inferred from homology"/>
<dbReference type="PRINTS" id="PR01171">
    <property type="entry name" value="BCTLIPOCALIN"/>
</dbReference>
<comment type="subunit">
    <text evidence="2">Homodimer.</text>
</comment>
<dbReference type="Gene3D" id="2.40.128.20">
    <property type="match status" value="1"/>
</dbReference>
<evidence type="ECO:0000256" key="1">
    <source>
        <dbReference type="ARBA" id="ARBA00006889"/>
    </source>
</evidence>
<gene>
    <name evidence="4" type="ORF">H4O11_11975</name>
</gene>
<dbReference type="InterPro" id="IPR000566">
    <property type="entry name" value="Lipocln_cytosolic_FA-bd_dom"/>
</dbReference>
<dbReference type="PROSITE" id="PS00213">
    <property type="entry name" value="LIPOCALIN"/>
    <property type="match status" value="1"/>
</dbReference>
<comment type="subcellular location">
    <subcellularLocation>
        <location evidence="2">Cell outer membrane</location>
    </subcellularLocation>
</comment>
<evidence type="ECO:0000256" key="2">
    <source>
        <dbReference type="PIRNR" id="PIRNR036893"/>
    </source>
</evidence>
<feature type="signal peptide" evidence="2">
    <location>
        <begin position="1"/>
        <end position="25"/>
    </location>
</feature>
<protein>
    <recommendedName>
        <fullName evidence="2">Outer membrane lipoprotein Blc</fullName>
    </recommendedName>
</protein>
<dbReference type="GO" id="GO:0008289">
    <property type="term" value="F:lipid binding"/>
    <property type="evidence" value="ECO:0007669"/>
    <property type="project" value="UniProtKB-UniRule"/>
</dbReference>
<evidence type="ECO:0000313" key="5">
    <source>
        <dbReference type="Proteomes" id="UP000547058"/>
    </source>
</evidence>
<dbReference type="InterPro" id="IPR047202">
    <property type="entry name" value="Lipocalin_Blc-like_dom"/>
</dbReference>
<evidence type="ECO:0000313" key="4">
    <source>
        <dbReference type="EMBL" id="MBA8682520.1"/>
    </source>
</evidence>
<keyword evidence="5" id="KW-1185">Reference proteome</keyword>
<evidence type="ECO:0000259" key="3">
    <source>
        <dbReference type="Pfam" id="PF08212"/>
    </source>
</evidence>
<dbReference type="PANTHER" id="PTHR10612:SF34">
    <property type="entry name" value="APOLIPOPROTEIN D"/>
    <property type="match status" value="1"/>
</dbReference>
<keyword evidence="2" id="KW-0446">Lipid-binding</keyword>
<keyword evidence="2" id="KW-0732">Signal</keyword>
<comment type="caution">
    <text evidence="4">The sequence shown here is derived from an EMBL/GenBank/DDBJ whole genome shotgun (WGS) entry which is preliminary data.</text>
</comment>
<dbReference type="GO" id="GO:0009279">
    <property type="term" value="C:cell outer membrane"/>
    <property type="evidence" value="ECO:0007669"/>
    <property type="project" value="UniProtKB-SubCell"/>
</dbReference>
<dbReference type="AlphaFoldDB" id="A0A7W3IHY9"/>
<dbReference type="InterPro" id="IPR012674">
    <property type="entry name" value="Calycin"/>
</dbReference>
<dbReference type="InterPro" id="IPR022271">
    <property type="entry name" value="Lipocalin_ApoD"/>
</dbReference>
<reference evidence="4 5" key="1">
    <citation type="submission" date="2020-08" db="EMBL/GenBank/DDBJ databases">
        <title>Stenotrophomonas tumulicola JCM 30961.</title>
        <authorList>
            <person name="Deng Y."/>
        </authorList>
    </citation>
    <scope>NUCLEOTIDE SEQUENCE [LARGE SCALE GENOMIC DNA]</scope>
    <source>
        <strain evidence="4 5">JCM 30961</strain>
    </source>
</reference>
<dbReference type="GO" id="GO:0006950">
    <property type="term" value="P:response to stress"/>
    <property type="evidence" value="ECO:0007669"/>
    <property type="project" value="UniProtKB-ARBA"/>
</dbReference>
<dbReference type="Pfam" id="PF08212">
    <property type="entry name" value="Lipocalin_2"/>
    <property type="match status" value="1"/>
</dbReference>
<name>A0A7W3IHY9_9GAMM</name>
<dbReference type="InterPro" id="IPR022272">
    <property type="entry name" value="Lipocalin_CS"/>
</dbReference>
<comment type="similarity">
    <text evidence="1 2">Belongs to the calycin superfamily. Lipocalin family.</text>
</comment>
<dbReference type="CDD" id="cd19438">
    <property type="entry name" value="lipocalin_Blc-like"/>
    <property type="match status" value="1"/>
</dbReference>
<dbReference type="InterPro" id="IPR002446">
    <property type="entry name" value="Lipocalin_bac"/>
</dbReference>
<dbReference type="EMBL" id="JACGXS010000005">
    <property type="protein sequence ID" value="MBA8682520.1"/>
    <property type="molecule type" value="Genomic_DNA"/>
</dbReference>
<sequence length="183" mass="20312">MPAFPTLLRPLAFGLLLGASAAGHAAGPVRAVDALDMDRYAGQWHEIAHLPVSFQKKCVGDITATYSLRSDGRISVLNRCRIQDGSRLQAEGVARPVSGQPGQLQVRFAPDWLSWVPLVWADYWVIALDPEYQWAMVGEPDRRYLWILSRSPSMPRAQLETLKTQAEAMGYDLAPLRVMAPVD</sequence>
<dbReference type="PIRSF" id="PIRSF036893">
    <property type="entry name" value="Lipocalin_ApoD"/>
    <property type="match status" value="1"/>
</dbReference>
<keyword evidence="2" id="KW-0472">Membrane</keyword>
<comment type="function">
    <text evidence="2">Involved in the storage or transport of lipids necessary for membrane maintenance under stressful conditions. Displays a binding preference for lysophospholipids.</text>
</comment>
<keyword evidence="2" id="KW-0449">Lipoprotein</keyword>
<feature type="chain" id="PRO_5031673905" description="Outer membrane lipoprotein Blc" evidence="2">
    <location>
        <begin position="26"/>
        <end position="183"/>
    </location>
</feature>
<dbReference type="SUPFAM" id="SSF50814">
    <property type="entry name" value="Lipocalins"/>
    <property type="match status" value="1"/>
</dbReference>
<dbReference type="RefSeq" id="WP_182339655.1">
    <property type="nucleotide sequence ID" value="NZ_JACGXS010000005.1"/>
</dbReference>
<feature type="domain" description="Lipocalin/cytosolic fatty-acid binding" evidence="3">
    <location>
        <begin position="35"/>
        <end position="179"/>
    </location>
</feature>
<dbReference type="PANTHER" id="PTHR10612">
    <property type="entry name" value="APOLIPOPROTEIN D"/>
    <property type="match status" value="1"/>
</dbReference>
<dbReference type="Proteomes" id="UP000547058">
    <property type="component" value="Unassembled WGS sequence"/>
</dbReference>